<dbReference type="PROSITE" id="PS51462">
    <property type="entry name" value="NUDIX"/>
    <property type="match status" value="1"/>
</dbReference>
<evidence type="ECO:0000256" key="2">
    <source>
        <dbReference type="SAM" id="MobiDB-lite"/>
    </source>
</evidence>
<dbReference type="OrthoDB" id="447842at2759"/>
<dbReference type="PANTHER" id="PTHR21340:SF0">
    <property type="entry name" value="BIS(5'-NUCLEOSYL)-TETRAPHOSPHATASE [ASYMMETRICAL]"/>
    <property type="match status" value="1"/>
</dbReference>
<evidence type="ECO:0000313" key="5">
    <source>
        <dbReference type="Proteomes" id="UP000094444"/>
    </source>
</evidence>
<dbReference type="Pfam" id="PF00293">
    <property type="entry name" value="NUDIX"/>
    <property type="match status" value="1"/>
</dbReference>
<sequence>MSSDEATGSQEKATKWPEPKNPWERMVDCQACKGRHFGLGGAAGLLLARRGETKASGPFTHVILQLRSYTTIAGGTWGVPGGALDEGENPGQGALREASEEIGLAEDCVDGLDPTVTILRERAFMDHGAWKYTTVFAEVVKPFEPSVPEGDTESLEVRWVAIEDVEKLPLHPAFEEAWPEAKSILDTMAEVSNE</sequence>
<dbReference type="PROSITE" id="PS00893">
    <property type="entry name" value="NUDIX_BOX"/>
    <property type="match status" value="1"/>
</dbReference>
<feature type="compositionally biased region" description="Basic and acidic residues" evidence="2">
    <location>
        <begin position="12"/>
        <end position="22"/>
    </location>
</feature>
<dbReference type="AlphaFoldDB" id="A0A2P5IER9"/>
<dbReference type="InterPro" id="IPR015797">
    <property type="entry name" value="NUDIX_hydrolase-like_dom_sf"/>
</dbReference>
<name>A0A2P5IER9_DIAHE</name>
<accession>A0A2P5IER9</accession>
<feature type="domain" description="Nudix hydrolase" evidence="3">
    <location>
        <begin position="22"/>
        <end position="182"/>
    </location>
</feature>
<protein>
    <recommendedName>
        <fullName evidence="3">Nudix hydrolase domain-containing protein</fullName>
    </recommendedName>
</protein>
<dbReference type="SUPFAM" id="SSF55811">
    <property type="entry name" value="Nudix"/>
    <property type="match status" value="1"/>
</dbReference>
<keyword evidence="5" id="KW-1185">Reference proteome</keyword>
<dbReference type="GO" id="GO:0006167">
    <property type="term" value="P:AMP biosynthetic process"/>
    <property type="evidence" value="ECO:0007669"/>
    <property type="project" value="TreeGrafter"/>
</dbReference>
<evidence type="ECO:0000313" key="4">
    <source>
        <dbReference type="EMBL" id="POS81005.1"/>
    </source>
</evidence>
<feature type="region of interest" description="Disordered" evidence="2">
    <location>
        <begin position="1"/>
        <end position="22"/>
    </location>
</feature>
<gene>
    <name evidence="4" type="ORF">DHEL01_v200578</name>
</gene>
<comment type="caution">
    <text evidence="4">The sequence shown here is derived from an EMBL/GenBank/DDBJ whole genome shotgun (WGS) entry which is preliminary data.</text>
</comment>
<dbReference type="GO" id="GO:0004081">
    <property type="term" value="F:bis(5'-nucleosyl)-tetraphosphatase (asymmetrical) activity"/>
    <property type="evidence" value="ECO:0007669"/>
    <property type="project" value="TreeGrafter"/>
</dbReference>
<dbReference type="Gene3D" id="3.90.79.10">
    <property type="entry name" value="Nucleoside Triphosphate Pyrophosphohydrolase"/>
    <property type="match status" value="1"/>
</dbReference>
<dbReference type="GO" id="GO:0006754">
    <property type="term" value="P:ATP biosynthetic process"/>
    <property type="evidence" value="ECO:0007669"/>
    <property type="project" value="TreeGrafter"/>
</dbReference>
<reference evidence="4" key="1">
    <citation type="submission" date="2017-09" db="EMBL/GenBank/DDBJ databases">
        <title>Polyketide synthases of a Diaporthe helianthi virulent isolate.</title>
        <authorList>
            <person name="Baroncelli R."/>
        </authorList>
    </citation>
    <scope>NUCLEOTIDE SEQUENCE [LARGE SCALE GENOMIC DNA]</scope>
    <source>
        <strain evidence="4">7/96</strain>
    </source>
</reference>
<organism evidence="4 5">
    <name type="scientific">Diaporthe helianthi</name>
    <dbReference type="NCBI Taxonomy" id="158607"/>
    <lineage>
        <taxon>Eukaryota</taxon>
        <taxon>Fungi</taxon>
        <taxon>Dikarya</taxon>
        <taxon>Ascomycota</taxon>
        <taxon>Pezizomycotina</taxon>
        <taxon>Sordariomycetes</taxon>
        <taxon>Sordariomycetidae</taxon>
        <taxon>Diaporthales</taxon>
        <taxon>Diaporthaceae</taxon>
        <taxon>Diaporthe</taxon>
    </lineage>
</organism>
<dbReference type="InterPro" id="IPR000086">
    <property type="entry name" value="NUDIX_hydrolase_dom"/>
</dbReference>
<dbReference type="EMBL" id="MAVT02000023">
    <property type="protein sequence ID" value="POS81005.1"/>
    <property type="molecule type" value="Genomic_DNA"/>
</dbReference>
<feature type="compositionally biased region" description="Polar residues" evidence="2">
    <location>
        <begin position="1"/>
        <end position="11"/>
    </location>
</feature>
<dbReference type="InterPro" id="IPR051325">
    <property type="entry name" value="Nudix_hydrolase_domain"/>
</dbReference>
<proteinExistence type="predicted"/>
<evidence type="ECO:0000259" key="3">
    <source>
        <dbReference type="PROSITE" id="PS51462"/>
    </source>
</evidence>
<dbReference type="InterPro" id="IPR020084">
    <property type="entry name" value="NUDIX_hydrolase_CS"/>
</dbReference>
<dbReference type="Proteomes" id="UP000094444">
    <property type="component" value="Unassembled WGS sequence"/>
</dbReference>
<keyword evidence="1" id="KW-0378">Hydrolase</keyword>
<dbReference type="InParanoid" id="A0A2P5IER9"/>
<evidence type="ECO:0000256" key="1">
    <source>
        <dbReference type="ARBA" id="ARBA00022801"/>
    </source>
</evidence>
<dbReference type="PANTHER" id="PTHR21340">
    <property type="entry name" value="DIADENOSINE 5,5-P1,P4-TETRAPHOSPHATE PYROPHOSPHOHYDROLASE MUTT"/>
    <property type="match status" value="1"/>
</dbReference>